<keyword evidence="5" id="KW-1185">Reference proteome</keyword>
<feature type="domain" description="FHA" evidence="3">
    <location>
        <begin position="143"/>
        <end position="202"/>
    </location>
</feature>
<dbReference type="PROSITE" id="PS50006">
    <property type="entry name" value="FHA_DOMAIN"/>
    <property type="match status" value="1"/>
</dbReference>
<evidence type="ECO:0000313" key="4">
    <source>
        <dbReference type="EMBL" id="MCP2329984.1"/>
    </source>
</evidence>
<gene>
    <name evidence="4" type="ORF">G443_000254</name>
</gene>
<keyword evidence="1" id="KW-0597">Phosphoprotein</keyword>
<dbReference type="InterPro" id="IPR008984">
    <property type="entry name" value="SMAD_FHA_dom_sf"/>
</dbReference>
<evidence type="ECO:0000259" key="3">
    <source>
        <dbReference type="PROSITE" id="PS50006"/>
    </source>
</evidence>
<organism evidence="4 5">
    <name type="scientific">Actinoalloteichus caeruleus DSM 43889</name>
    <dbReference type="NCBI Taxonomy" id="1120930"/>
    <lineage>
        <taxon>Bacteria</taxon>
        <taxon>Bacillati</taxon>
        <taxon>Actinomycetota</taxon>
        <taxon>Actinomycetes</taxon>
        <taxon>Pseudonocardiales</taxon>
        <taxon>Pseudonocardiaceae</taxon>
        <taxon>Actinoalloteichus</taxon>
        <taxon>Actinoalloteichus cyanogriseus</taxon>
    </lineage>
</organism>
<proteinExistence type="predicted"/>
<comment type="caution">
    <text evidence="4">The sequence shown here is derived from an EMBL/GenBank/DDBJ whole genome shotgun (WGS) entry which is preliminary data.</text>
</comment>
<feature type="region of interest" description="Disordered" evidence="2">
    <location>
        <begin position="1"/>
        <end position="46"/>
    </location>
</feature>
<dbReference type="EMBL" id="AUBJ02000001">
    <property type="protein sequence ID" value="MCP2329984.1"/>
    <property type="molecule type" value="Genomic_DNA"/>
</dbReference>
<protein>
    <submittedName>
        <fullName evidence="4">FHA domain-containing protein</fullName>
    </submittedName>
</protein>
<sequence length="230" mass="23892">MNPAGRAGDPERVVDGAGCSSPERAARERRSPGTALAPEPGLGPPTACRTGTDAAVGAACPRCGCPRVGRFCEECGHDCEGPAGGRADGSGPLAGGPRNWVALVTVDPRYFAGVLAEAGSAGERLRLPSERPRRRYPLAGDRVRIGRASRSAPEPPAIDLGVPPEDPGVSREHAVLLRGAEGGWSVVDLDSANGTMLDSGLVLRPHVPHPIGEGTRVHLGAWTTIELRTW</sequence>
<evidence type="ECO:0000256" key="2">
    <source>
        <dbReference type="SAM" id="MobiDB-lite"/>
    </source>
</evidence>
<dbReference type="SMART" id="SM00240">
    <property type="entry name" value="FHA"/>
    <property type="match status" value="1"/>
</dbReference>
<dbReference type="CDD" id="cd00060">
    <property type="entry name" value="FHA"/>
    <property type="match status" value="1"/>
</dbReference>
<dbReference type="Gene3D" id="2.60.200.20">
    <property type="match status" value="1"/>
</dbReference>
<evidence type="ECO:0000256" key="1">
    <source>
        <dbReference type="ARBA" id="ARBA00022553"/>
    </source>
</evidence>
<feature type="region of interest" description="Disordered" evidence="2">
    <location>
        <begin position="145"/>
        <end position="166"/>
    </location>
</feature>
<reference evidence="4 5" key="1">
    <citation type="submission" date="2022-06" db="EMBL/GenBank/DDBJ databases">
        <title>Genomic Encyclopedia of Type Strains, Phase I: the one thousand microbial genomes (KMG-I) project.</title>
        <authorList>
            <person name="Kyrpides N."/>
        </authorList>
    </citation>
    <scope>NUCLEOTIDE SEQUENCE [LARGE SCALE GENOMIC DNA]</scope>
    <source>
        <strain evidence="4 5">DSM 43889</strain>
    </source>
</reference>
<accession>A0ABT1JCM1</accession>
<dbReference type="Proteomes" id="UP000791080">
    <property type="component" value="Unassembled WGS sequence"/>
</dbReference>
<dbReference type="SUPFAM" id="SSF49879">
    <property type="entry name" value="SMAD/FHA domain"/>
    <property type="match status" value="1"/>
</dbReference>
<dbReference type="InterPro" id="IPR000253">
    <property type="entry name" value="FHA_dom"/>
</dbReference>
<evidence type="ECO:0000313" key="5">
    <source>
        <dbReference type="Proteomes" id="UP000791080"/>
    </source>
</evidence>
<name>A0ABT1JCM1_ACTCY</name>
<dbReference type="Pfam" id="PF00498">
    <property type="entry name" value="FHA"/>
    <property type="match status" value="1"/>
</dbReference>